<keyword evidence="2" id="KW-1185">Reference proteome</keyword>
<dbReference type="InterPro" id="IPR003787">
    <property type="entry name" value="Sulphur_relay_DsrE/F-like"/>
</dbReference>
<dbReference type="OrthoDB" id="9805634at2"/>
<reference evidence="1 2" key="1">
    <citation type="submission" date="2016-12" db="EMBL/GenBank/DDBJ databases">
        <authorList>
            <person name="Song W.-J."/>
            <person name="Kurnit D.M."/>
        </authorList>
    </citation>
    <scope>NUCLEOTIDE SEQUENCE [LARGE SCALE GENOMIC DNA]</scope>
    <source>
        <strain evidence="1 2">DSM 11393</strain>
    </source>
</reference>
<gene>
    <name evidence="1" type="ORF">SAMN02745728_01184</name>
</gene>
<dbReference type="AlphaFoldDB" id="A0A1M7SRD5"/>
<dbReference type="STRING" id="1121455.SAMN02745728_01184"/>
<evidence type="ECO:0000313" key="1">
    <source>
        <dbReference type="EMBL" id="SHN61049.1"/>
    </source>
</evidence>
<sequence>MSNKKINIIWSSGEKDVALKLVFMYAKNAVLKKWWESVHLIVWGPSMKLLSEDLELQSRLAELKQVGVHISACKRCADEYGITEKILQFDIDVKYMGEPLTEILQDNEKIITF</sequence>
<dbReference type="Gene3D" id="3.40.1260.10">
    <property type="entry name" value="DsrEFH-like"/>
    <property type="match status" value="1"/>
</dbReference>
<dbReference type="Pfam" id="PF02635">
    <property type="entry name" value="DsrE"/>
    <property type="match status" value="1"/>
</dbReference>
<accession>A0A1M7SRD5</accession>
<protein>
    <submittedName>
        <fullName evidence="1">Uncharacterized protein</fullName>
    </submittedName>
</protein>
<name>A0A1M7SRD5_9BACT</name>
<dbReference type="RefSeq" id="WP_072696866.1">
    <property type="nucleotide sequence ID" value="NZ_FRDI01000004.1"/>
</dbReference>
<dbReference type="SUPFAM" id="SSF75169">
    <property type="entry name" value="DsrEFH-like"/>
    <property type="match status" value="1"/>
</dbReference>
<dbReference type="Proteomes" id="UP000186469">
    <property type="component" value="Unassembled WGS sequence"/>
</dbReference>
<evidence type="ECO:0000313" key="2">
    <source>
        <dbReference type="Proteomes" id="UP000186469"/>
    </source>
</evidence>
<proteinExistence type="predicted"/>
<dbReference type="InterPro" id="IPR027396">
    <property type="entry name" value="DsrEFH-like"/>
</dbReference>
<organism evidence="1 2">
    <name type="scientific">Desulfovibrio litoralis DSM 11393</name>
    <dbReference type="NCBI Taxonomy" id="1121455"/>
    <lineage>
        <taxon>Bacteria</taxon>
        <taxon>Pseudomonadati</taxon>
        <taxon>Thermodesulfobacteriota</taxon>
        <taxon>Desulfovibrionia</taxon>
        <taxon>Desulfovibrionales</taxon>
        <taxon>Desulfovibrionaceae</taxon>
        <taxon>Desulfovibrio</taxon>
    </lineage>
</organism>
<dbReference type="EMBL" id="FRDI01000004">
    <property type="protein sequence ID" value="SHN61049.1"/>
    <property type="molecule type" value="Genomic_DNA"/>
</dbReference>